<protein>
    <submittedName>
        <fullName evidence="3">Protein SMAX1-LIKE 3</fullName>
    </submittedName>
</protein>
<dbReference type="Pfam" id="PF02861">
    <property type="entry name" value="Clp_N"/>
    <property type="match status" value="1"/>
</dbReference>
<dbReference type="PANTHER" id="PTHR43572">
    <property type="entry name" value="CHAPERONE PROTEIN CLPD, CHLOROPLASTIC"/>
    <property type="match status" value="1"/>
</dbReference>
<dbReference type="Gene3D" id="3.40.50.300">
    <property type="entry name" value="P-loop containing nucleotide triphosphate hydrolases"/>
    <property type="match status" value="1"/>
</dbReference>
<evidence type="ECO:0000313" key="3">
    <source>
        <dbReference type="EMBL" id="KAL1219011.1"/>
    </source>
</evidence>
<keyword evidence="4" id="KW-1185">Reference proteome</keyword>
<reference evidence="3 4" key="1">
    <citation type="submission" date="2024-04" db="EMBL/GenBank/DDBJ databases">
        <title>Genome assembly C_amara_ONT_v2.</title>
        <authorList>
            <person name="Yant L."/>
            <person name="Moore C."/>
            <person name="Slenker M."/>
        </authorList>
    </citation>
    <scope>NUCLEOTIDE SEQUENCE [LARGE SCALE GENOMIC DNA]</scope>
    <source>
        <tissue evidence="3">Leaf</tissue>
    </source>
</reference>
<comment type="caution">
    <text evidence="3">The sequence shown here is derived from an EMBL/GenBank/DDBJ whole genome shotgun (WGS) entry which is preliminary data.</text>
</comment>
<dbReference type="InterPro" id="IPR051650">
    <property type="entry name" value="SL_signaling_regulator"/>
</dbReference>
<proteinExistence type="predicted"/>
<dbReference type="EMBL" id="JBANAX010000192">
    <property type="protein sequence ID" value="KAL1219011.1"/>
    <property type="molecule type" value="Genomic_DNA"/>
</dbReference>
<feature type="domain" description="Clp R" evidence="2">
    <location>
        <begin position="8"/>
        <end position="165"/>
    </location>
</feature>
<dbReference type="InterPro" id="IPR027417">
    <property type="entry name" value="P-loop_NTPase"/>
</dbReference>
<accession>A0ABD1BP69</accession>
<dbReference type="InterPro" id="IPR036628">
    <property type="entry name" value="Clp_N_dom_sf"/>
</dbReference>
<dbReference type="SUPFAM" id="SSF81923">
    <property type="entry name" value="Double Clp-N motif"/>
    <property type="match status" value="1"/>
</dbReference>
<dbReference type="SUPFAM" id="SSF52540">
    <property type="entry name" value="P-loop containing nucleoside triphosphate hydrolases"/>
    <property type="match status" value="1"/>
</dbReference>
<dbReference type="AlphaFoldDB" id="A0ABD1BP69"/>
<dbReference type="PROSITE" id="PS51903">
    <property type="entry name" value="CLP_R"/>
    <property type="match status" value="1"/>
</dbReference>
<evidence type="ECO:0000313" key="4">
    <source>
        <dbReference type="Proteomes" id="UP001558713"/>
    </source>
</evidence>
<evidence type="ECO:0000259" key="2">
    <source>
        <dbReference type="PROSITE" id="PS51903"/>
    </source>
</evidence>
<sequence length="516" mass="56847">MRSGGCSFQQALTPEAATMVKQAMALARLRGHAQVTPLHVASTMLSASTGLFRTACLQSHTHPLQCRALELCFNVSLNRLPTSIGSPMFLPCVSNALVAAFKRAQAHQRRGSIENQQQSILVVKIEPEQLIVSILDDPGVSRVMREAGFSSPQVKSKVEQAVSLKICSNKPKATKLLTTAVTALPAWFQLYKKENQHKDTVSDTSICDSIQQRPSEKTLELCSLSPSSSSSNTYAHTEASLRLFVPEHDNELTTTLLMKSAASSSDAIDVEYASRFKEMNAENLRTLCEALSSKAPSQKDVIPKIAKAILKCRSGSSSRKLSSGKRKEETWLCFQGVDVEAKEKIGRELAKLVSGSENSFVSISLSNFSSFSMEGLRNKRRRDEDSWSYNQRLFEAVSCNPHRVFFVEDIEEADYLSQMGLKRAIERGSVQSGNGEALLKDAIIILSCERFSSRSKARSTLEDERKMKSPRISLDLNLSLDHDHDDDDDDDDGSCSDHVGLLDAVDANILFNVSST</sequence>
<dbReference type="Gene3D" id="1.10.1780.10">
    <property type="entry name" value="Clp, N-terminal domain"/>
    <property type="match status" value="1"/>
</dbReference>
<dbReference type="PANTHER" id="PTHR43572:SF51">
    <property type="entry name" value="CLP R DOMAIN-CONTAINING PROTEIN"/>
    <property type="match status" value="1"/>
</dbReference>
<name>A0ABD1BP69_CARAN</name>
<keyword evidence="1" id="KW-0677">Repeat</keyword>
<evidence type="ECO:0000256" key="1">
    <source>
        <dbReference type="PROSITE-ProRule" id="PRU01251"/>
    </source>
</evidence>
<dbReference type="Proteomes" id="UP001558713">
    <property type="component" value="Unassembled WGS sequence"/>
</dbReference>
<organism evidence="3 4">
    <name type="scientific">Cardamine amara subsp. amara</name>
    <dbReference type="NCBI Taxonomy" id="228776"/>
    <lineage>
        <taxon>Eukaryota</taxon>
        <taxon>Viridiplantae</taxon>
        <taxon>Streptophyta</taxon>
        <taxon>Embryophyta</taxon>
        <taxon>Tracheophyta</taxon>
        <taxon>Spermatophyta</taxon>
        <taxon>Magnoliopsida</taxon>
        <taxon>eudicotyledons</taxon>
        <taxon>Gunneridae</taxon>
        <taxon>Pentapetalae</taxon>
        <taxon>rosids</taxon>
        <taxon>malvids</taxon>
        <taxon>Brassicales</taxon>
        <taxon>Brassicaceae</taxon>
        <taxon>Cardamineae</taxon>
        <taxon>Cardamine</taxon>
    </lineage>
</organism>
<gene>
    <name evidence="3" type="ORF">V5N11_028467</name>
</gene>
<dbReference type="InterPro" id="IPR004176">
    <property type="entry name" value="Clp_R_N"/>
</dbReference>